<evidence type="ECO:0000256" key="8">
    <source>
        <dbReference type="ARBA" id="ARBA00022841"/>
    </source>
</evidence>
<dbReference type="GO" id="GO:0016746">
    <property type="term" value="F:acyltransferase activity"/>
    <property type="evidence" value="ECO:0007669"/>
    <property type="project" value="UniProtKB-KW"/>
</dbReference>
<feature type="transmembrane region" description="Helical" evidence="14">
    <location>
        <begin position="364"/>
        <end position="384"/>
    </location>
</feature>
<keyword evidence="11 13" id="KW-0012">Acyltransferase</keyword>
<dbReference type="RefSeq" id="WP_183439121.1">
    <property type="nucleotide sequence ID" value="NZ_JACHXD010000001.1"/>
</dbReference>
<reference evidence="15 16" key="1">
    <citation type="submission" date="2020-08" db="EMBL/GenBank/DDBJ databases">
        <title>Genomic Encyclopedia of Type Strains, Phase III (KMG-III): the genomes of soil and plant-associated and newly described type strains.</title>
        <authorList>
            <person name="Whitman W."/>
        </authorList>
    </citation>
    <scope>NUCLEOTIDE SEQUENCE [LARGE SCALE GENOMIC DNA]</scope>
    <source>
        <strain evidence="15 16">CECT 8897</strain>
    </source>
</reference>
<evidence type="ECO:0000256" key="10">
    <source>
        <dbReference type="ARBA" id="ARBA00023136"/>
    </source>
</evidence>
<proteinExistence type="inferred from homology"/>
<keyword evidence="5 13" id="KW-1003">Cell membrane</keyword>
<accession>A0A7W5B670</accession>
<feature type="transmembrane region" description="Helical" evidence="14">
    <location>
        <begin position="155"/>
        <end position="177"/>
    </location>
</feature>
<feature type="transmembrane region" description="Helical" evidence="14">
    <location>
        <begin position="226"/>
        <end position="245"/>
    </location>
</feature>
<keyword evidence="6 13" id="KW-0808">Transferase</keyword>
<evidence type="ECO:0000256" key="13">
    <source>
        <dbReference type="PIRNR" id="PIRNR016636"/>
    </source>
</evidence>
<evidence type="ECO:0000313" key="16">
    <source>
        <dbReference type="Proteomes" id="UP000541535"/>
    </source>
</evidence>
<dbReference type="GO" id="GO:0005886">
    <property type="term" value="C:plasma membrane"/>
    <property type="evidence" value="ECO:0007669"/>
    <property type="project" value="UniProtKB-SubCell"/>
</dbReference>
<dbReference type="GO" id="GO:0042121">
    <property type="term" value="P:alginic acid biosynthetic process"/>
    <property type="evidence" value="ECO:0007669"/>
    <property type="project" value="UniProtKB-KW"/>
</dbReference>
<feature type="transmembrane region" description="Helical" evidence="14">
    <location>
        <begin position="78"/>
        <end position="95"/>
    </location>
</feature>
<keyword evidence="7 14" id="KW-0812">Transmembrane</keyword>
<dbReference type="InterPro" id="IPR051085">
    <property type="entry name" value="MB_O-acyltransferase"/>
</dbReference>
<feature type="transmembrane region" description="Helical" evidence="14">
    <location>
        <begin position="446"/>
        <end position="470"/>
    </location>
</feature>
<keyword evidence="8" id="KW-0016">Alginate biosynthesis</keyword>
<keyword evidence="9 14" id="KW-1133">Transmembrane helix</keyword>
<comment type="similarity">
    <text evidence="3 13">Belongs to the membrane-bound acyltransferase family.</text>
</comment>
<evidence type="ECO:0000256" key="1">
    <source>
        <dbReference type="ARBA" id="ARBA00004651"/>
    </source>
</evidence>
<evidence type="ECO:0000256" key="12">
    <source>
        <dbReference type="ARBA" id="ARBA00031030"/>
    </source>
</evidence>
<evidence type="ECO:0000256" key="14">
    <source>
        <dbReference type="SAM" id="Phobius"/>
    </source>
</evidence>
<dbReference type="PIRSF" id="PIRSF016636">
    <property type="entry name" value="AlgI_DltB"/>
    <property type="match status" value="1"/>
</dbReference>
<gene>
    <name evidence="15" type="ORF">FHS03_000142</name>
</gene>
<keyword evidence="10 13" id="KW-0472">Membrane</keyword>
<comment type="caution">
    <text evidence="15">The sequence shown here is derived from an EMBL/GenBank/DDBJ whole genome shotgun (WGS) entry which is preliminary data.</text>
</comment>
<comment type="subcellular location">
    <subcellularLocation>
        <location evidence="1">Cell membrane</location>
        <topology evidence="1">Multi-pass membrane protein</topology>
    </subcellularLocation>
</comment>
<dbReference type="Proteomes" id="UP000541535">
    <property type="component" value="Unassembled WGS sequence"/>
</dbReference>
<dbReference type="InterPro" id="IPR028362">
    <property type="entry name" value="AlgI"/>
</dbReference>
<evidence type="ECO:0000256" key="9">
    <source>
        <dbReference type="ARBA" id="ARBA00022989"/>
    </source>
</evidence>
<name>A0A7W5B670_9BURK</name>
<evidence type="ECO:0000256" key="6">
    <source>
        <dbReference type="ARBA" id="ARBA00022679"/>
    </source>
</evidence>
<dbReference type="PANTHER" id="PTHR13285">
    <property type="entry name" value="ACYLTRANSFERASE"/>
    <property type="match status" value="1"/>
</dbReference>
<keyword evidence="16" id="KW-1185">Reference proteome</keyword>
<dbReference type="PANTHER" id="PTHR13285:SF23">
    <property type="entry name" value="TEICHOIC ACID D-ALANYLTRANSFERASE"/>
    <property type="match status" value="1"/>
</dbReference>
<protein>
    <recommendedName>
        <fullName evidence="4">Probable alginate O-acetylase AlgI</fullName>
    </recommendedName>
    <alternativeName>
        <fullName evidence="12">Alginate biosynthesis protein AlgI</fullName>
    </alternativeName>
</protein>
<dbReference type="InterPro" id="IPR024194">
    <property type="entry name" value="Ac/AlaTfrase_AlgI/DltB"/>
</dbReference>
<feature type="transmembrane region" description="Helical" evidence="14">
    <location>
        <begin position="115"/>
        <end position="135"/>
    </location>
</feature>
<feature type="transmembrane region" description="Helical" evidence="14">
    <location>
        <begin position="407"/>
        <end position="425"/>
    </location>
</feature>
<dbReference type="InterPro" id="IPR004299">
    <property type="entry name" value="MBOAT_fam"/>
</dbReference>
<dbReference type="Pfam" id="PF03062">
    <property type="entry name" value="MBOAT"/>
    <property type="match status" value="1"/>
</dbReference>
<organism evidence="15 16">
    <name type="scientific">Pseudoduganella violacea</name>
    <dbReference type="NCBI Taxonomy" id="1715466"/>
    <lineage>
        <taxon>Bacteria</taxon>
        <taxon>Pseudomonadati</taxon>
        <taxon>Pseudomonadota</taxon>
        <taxon>Betaproteobacteria</taxon>
        <taxon>Burkholderiales</taxon>
        <taxon>Oxalobacteraceae</taxon>
        <taxon>Telluria group</taxon>
        <taxon>Pseudoduganella</taxon>
    </lineage>
</organism>
<evidence type="ECO:0000256" key="7">
    <source>
        <dbReference type="ARBA" id="ARBA00022692"/>
    </source>
</evidence>
<evidence type="ECO:0000313" key="15">
    <source>
        <dbReference type="EMBL" id="MBB3117123.1"/>
    </source>
</evidence>
<dbReference type="PIRSF" id="PIRSF500217">
    <property type="entry name" value="AlgI"/>
    <property type="match status" value="1"/>
</dbReference>
<evidence type="ECO:0000256" key="2">
    <source>
        <dbReference type="ARBA" id="ARBA00005182"/>
    </source>
</evidence>
<dbReference type="EMBL" id="JACHXD010000001">
    <property type="protein sequence ID" value="MBB3117123.1"/>
    <property type="molecule type" value="Genomic_DNA"/>
</dbReference>
<evidence type="ECO:0000256" key="5">
    <source>
        <dbReference type="ARBA" id="ARBA00022475"/>
    </source>
</evidence>
<dbReference type="AlphaFoldDB" id="A0A7W5B670"/>
<evidence type="ECO:0000256" key="11">
    <source>
        <dbReference type="ARBA" id="ARBA00023315"/>
    </source>
</evidence>
<evidence type="ECO:0000256" key="4">
    <source>
        <dbReference type="ARBA" id="ARBA00016084"/>
    </source>
</evidence>
<comment type="pathway">
    <text evidence="2">Glycan biosynthesis; alginate biosynthesis.</text>
</comment>
<evidence type="ECO:0000256" key="3">
    <source>
        <dbReference type="ARBA" id="ARBA00010323"/>
    </source>
</evidence>
<feature type="transmembrane region" description="Helical" evidence="14">
    <location>
        <begin position="48"/>
        <end position="66"/>
    </location>
</feature>
<sequence length="472" mass="52215">MELTGFAYLVFFLLVLAAHHYLRAHGGWQKAMLTAASYYFYATVDWRFMGLLAAFTVINYSAGEVVMRARSLALRRAAVAAAIVASLAMLGYFKYLNFFAAMLNSVAHWMGQDALLPLVSVLLPVGISFMTFQAISYPIDLYAGRLKKTCSLGDFALFIAFFPRLLAGPIVPAAYFLPQLEQPVRVTDDQRFEGLALVLRGVVKKVLLADTLGSHLVDPAFANPGVYSSAFLWLAMFGYSLQAYLDLSGYTDMALGAARMLGYRLPSNFNRPYLATSVANFWQRWHISMSSFFRNYLYTPLSAAWNAPAWLNLLIVFVAIGLWHGAGWNFVVYGLLHGSLVALEHLRSEARTARGLPAPVYRGLRLALQVTLIFSIVSLTRILFRSESLAVAGSYLAAMAGPLDGRFPLSLSALLALAAAALLHFTPMRWREQLMAAVNRQPAWAFGANFAAITYLSIVFTRGNGGFIYFQF</sequence>